<keyword evidence="1" id="KW-1133">Transmembrane helix</keyword>
<reference evidence="2 3" key="1">
    <citation type="submission" date="2020-04" db="EMBL/GenBank/DDBJ databases">
        <title>Gordonia sp. nov. TBRC 11910.</title>
        <authorList>
            <person name="Suriyachadkun C."/>
        </authorList>
    </citation>
    <scope>NUCLEOTIDE SEQUENCE [LARGE SCALE GENOMIC DNA]</scope>
    <source>
        <strain evidence="2 3">TBRC 11910</strain>
    </source>
</reference>
<keyword evidence="3" id="KW-1185">Reference proteome</keyword>
<keyword evidence="1" id="KW-0472">Membrane</keyword>
<feature type="transmembrane region" description="Helical" evidence="1">
    <location>
        <begin position="15"/>
        <end position="39"/>
    </location>
</feature>
<organism evidence="2 3">
    <name type="scientific">Gordonia asplenii</name>
    <dbReference type="NCBI Taxonomy" id="2725283"/>
    <lineage>
        <taxon>Bacteria</taxon>
        <taxon>Bacillati</taxon>
        <taxon>Actinomycetota</taxon>
        <taxon>Actinomycetes</taxon>
        <taxon>Mycobacteriales</taxon>
        <taxon>Gordoniaceae</taxon>
        <taxon>Gordonia</taxon>
    </lineage>
</organism>
<dbReference type="EMBL" id="JABBNB010000008">
    <property type="protein sequence ID" value="NMO01558.1"/>
    <property type="molecule type" value="Genomic_DNA"/>
</dbReference>
<evidence type="ECO:0000256" key="1">
    <source>
        <dbReference type="SAM" id="Phobius"/>
    </source>
</evidence>
<evidence type="ECO:0000313" key="3">
    <source>
        <dbReference type="Proteomes" id="UP000550729"/>
    </source>
</evidence>
<evidence type="ECO:0000313" key="2">
    <source>
        <dbReference type="EMBL" id="NMO01558.1"/>
    </source>
</evidence>
<dbReference type="InterPro" id="IPR024244">
    <property type="entry name" value="DUF2537"/>
</dbReference>
<gene>
    <name evidence="2" type="ORF">HH308_10070</name>
</gene>
<sequence>MPLARYPGRPEPTPWALGLTVAGVLAAFSAGVMVGIFELIDSFSELAAISSIAIVAVGLGGTLWDLRTQAVWRWITWGTTIGLVGGFGCAAILAFTHG</sequence>
<feature type="transmembrane region" description="Helical" evidence="1">
    <location>
        <begin position="46"/>
        <end position="64"/>
    </location>
</feature>
<accession>A0A848L1M8</accession>
<dbReference type="Proteomes" id="UP000550729">
    <property type="component" value="Unassembled WGS sequence"/>
</dbReference>
<name>A0A848L1M8_9ACTN</name>
<protein>
    <submittedName>
        <fullName evidence="2">DUF2537 domain-containing protein</fullName>
    </submittedName>
</protein>
<dbReference type="Pfam" id="PF10801">
    <property type="entry name" value="DUF2537"/>
    <property type="match status" value="1"/>
</dbReference>
<keyword evidence="1" id="KW-0812">Transmembrane</keyword>
<dbReference type="AlphaFoldDB" id="A0A848L1M8"/>
<feature type="transmembrane region" description="Helical" evidence="1">
    <location>
        <begin position="70"/>
        <end position="95"/>
    </location>
</feature>
<proteinExistence type="predicted"/>
<comment type="caution">
    <text evidence="2">The sequence shown here is derived from an EMBL/GenBank/DDBJ whole genome shotgun (WGS) entry which is preliminary data.</text>
</comment>